<dbReference type="InterPro" id="IPR046953">
    <property type="entry name" value="Spore_GerAC-like_C"/>
</dbReference>
<keyword evidence="5" id="KW-0472">Membrane</keyword>
<gene>
    <name evidence="10" type="ORF">NE686_12850</name>
</gene>
<reference evidence="10 11" key="1">
    <citation type="submission" date="2022-06" db="EMBL/GenBank/DDBJ databases">
        <title>Isolation of gut microbiota from human fecal samples.</title>
        <authorList>
            <person name="Pamer E.G."/>
            <person name="Barat B."/>
            <person name="Waligurski E."/>
            <person name="Medina S."/>
            <person name="Paddock L."/>
            <person name="Mostad J."/>
        </authorList>
    </citation>
    <scope>NUCLEOTIDE SEQUENCE [LARGE SCALE GENOMIC DNA]</scope>
    <source>
        <strain evidence="10 11">DFI.7.95</strain>
    </source>
</reference>
<sequence>MKKFKLILIIIILTFLTTGCWDMVEINQRLFPYSIGVDLNDGEGEKYIITISYPNINAIGKNATQQERVHVISTIAPSVFQGSSQLYTRLQYPFYFKHLRVLVLGHEVARDGDAIREILDGLNRDFVINKKIRLVMAEEKARDLLSAVPGAKRQEVIEGTLFSMLRRTRTTSRYTPQTLTGFIKNTDIGGVALMPRAAAHGEDIKVFGACIFKKYEFIGHLGELENRAISLIRGSVKSDIIDAKLGDAPISYSLTDASAKKKLVREGENLKVRIDVELEGALQEYILRDNPLIDSASTLKDMEKAIETKLKEEINKTLELLQKEYKADAIGVGEYISKFHPKVWKEVSKDWDEIFSQMHIEVALTVEIRRRGLVQ</sequence>
<evidence type="ECO:0000256" key="2">
    <source>
        <dbReference type="ARBA" id="ARBA00007886"/>
    </source>
</evidence>
<dbReference type="RefSeq" id="WP_256311810.1">
    <property type="nucleotide sequence ID" value="NZ_JANGAC010000009.1"/>
</dbReference>
<evidence type="ECO:0000256" key="5">
    <source>
        <dbReference type="ARBA" id="ARBA00023136"/>
    </source>
</evidence>
<dbReference type="PANTHER" id="PTHR35789">
    <property type="entry name" value="SPORE GERMINATION PROTEIN B3"/>
    <property type="match status" value="1"/>
</dbReference>
<dbReference type="EMBL" id="JANGAC010000009">
    <property type="protein sequence ID" value="MCQ4923982.1"/>
    <property type="molecule type" value="Genomic_DNA"/>
</dbReference>
<keyword evidence="6" id="KW-0564">Palmitate</keyword>
<comment type="subcellular location">
    <subcellularLocation>
        <location evidence="1">Membrane</location>
        <topology evidence="1">Lipid-anchor</topology>
    </subcellularLocation>
</comment>
<evidence type="ECO:0000256" key="6">
    <source>
        <dbReference type="ARBA" id="ARBA00023139"/>
    </source>
</evidence>
<dbReference type="Pfam" id="PF25198">
    <property type="entry name" value="Spore_GerAC_N"/>
    <property type="match status" value="1"/>
</dbReference>
<dbReference type="InterPro" id="IPR008844">
    <property type="entry name" value="Spore_GerAC-like"/>
</dbReference>
<dbReference type="PANTHER" id="PTHR35789:SF1">
    <property type="entry name" value="SPORE GERMINATION PROTEIN B3"/>
    <property type="match status" value="1"/>
</dbReference>
<evidence type="ECO:0000259" key="9">
    <source>
        <dbReference type="Pfam" id="PF25198"/>
    </source>
</evidence>
<comment type="caution">
    <text evidence="10">The sequence shown here is derived from an EMBL/GenBank/DDBJ whole genome shotgun (WGS) entry which is preliminary data.</text>
</comment>
<keyword evidence="7" id="KW-0449">Lipoprotein</keyword>
<name>A0ABT1SBX2_9FIRM</name>
<comment type="similarity">
    <text evidence="2">Belongs to the GerABKC lipoprotein family.</text>
</comment>
<evidence type="ECO:0000313" key="10">
    <source>
        <dbReference type="EMBL" id="MCQ4923982.1"/>
    </source>
</evidence>
<evidence type="ECO:0000256" key="4">
    <source>
        <dbReference type="ARBA" id="ARBA00022729"/>
    </source>
</evidence>
<dbReference type="NCBIfam" id="TIGR02887">
    <property type="entry name" value="spore_ger_x_C"/>
    <property type="match status" value="1"/>
</dbReference>
<evidence type="ECO:0000256" key="1">
    <source>
        <dbReference type="ARBA" id="ARBA00004635"/>
    </source>
</evidence>
<proteinExistence type="inferred from homology"/>
<feature type="domain" description="Spore germination GerAC-like C-terminal" evidence="8">
    <location>
        <begin position="208"/>
        <end position="372"/>
    </location>
</feature>
<keyword evidence="11" id="KW-1185">Reference proteome</keyword>
<dbReference type="Pfam" id="PF05504">
    <property type="entry name" value="Spore_GerAC"/>
    <property type="match status" value="1"/>
</dbReference>
<dbReference type="InterPro" id="IPR057336">
    <property type="entry name" value="GerAC_N"/>
</dbReference>
<keyword evidence="4" id="KW-0732">Signal</keyword>
<dbReference type="PROSITE" id="PS51257">
    <property type="entry name" value="PROKAR_LIPOPROTEIN"/>
    <property type="match status" value="1"/>
</dbReference>
<dbReference type="InterPro" id="IPR038501">
    <property type="entry name" value="Spore_GerAC_C_sf"/>
</dbReference>
<evidence type="ECO:0000256" key="7">
    <source>
        <dbReference type="ARBA" id="ARBA00023288"/>
    </source>
</evidence>
<accession>A0ABT1SBX2</accession>
<dbReference type="Proteomes" id="UP001524478">
    <property type="component" value="Unassembled WGS sequence"/>
</dbReference>
<evidence type="ECO:0000313" key="11">
    <source>
        <dbReference type="Proteomes" id="UP001524478"/>
    </source>
</evidence>
<keyword evidence="3" id="KW-0309">Germination</keyword>
<feature type="domain" description="Spore germination protein N-terminal" evidence="9">
    <location>
        <begin position="22"/>
        <end position="196"/>
    </location>
</feature>
<evidence type="ECO:0000259" key="8">
    <source>
        <dbReference type="Pfam" id="PF05504"/>
    </source>
</evidence>
<dbReference type="Gene3D" id="3.30.300.210">
    <property type="entry name" value="Nutrient germinant receptor protein C, domain 3"/>
    <property type="match status" value="1"/>
</dbReference>
<protein>
    <submittedName>
        <fullName evidence="10">Ger(X)C family spore germination protein</fullName>
    </submittedName>
</protein>
<organism evidence="10 11">
    <name type="scientific">Tissierella carlieri</name>
    <dbReference type="NCBI Taxonomy" id="689904"/>
    <lineage>
        <taxon>Bacteria</taxon>
        <taxon>Bacillati</taxon>
        <taxon>Bacillota</taxon>
        <taxon>Tissierellia</taxon>
        <taxon>Tissierellales</taxon>
        <taxon>Tissierellaceae</taxon>
        <taxon>Tissierella</taxon>
    </lineage>
</organism>
<evidence type="ECO:0000256" key="3">
    <source>
        <dbReference type="ARBA" id="ARBA00022544"/>
    </source>
</evidence>